<evidence type="ECO:0000256" key="16">
    <source>
        <dbReference type="ARBA" id="ARBA00038851"/>
    </source>
</evidence>
<comment type="similarity">
    <text evidence="2">Belongs to the ERG4/ERG24 family.</text>
</comment>
<feature type="transmembrane region" description="Helical" evidence="19">
    <location>
        <begin position="162"/>
        <end position="183"/>
    </location>
</feature>
<dbReference type="AlphaFoldDB" id="A0ABD3MB29"/>
<evidence type="ECO:0000256" key="19">
    <source>
        <dbReference type="SAM" id="Phobius"/>
    </source>
</evidence>
<feature type="transmembrane region" description="Helical" evidence="19">
    <location>
        <begin position="418"/>
        <end position="440"/>
    </location>
</feature>
<evidence type="ECO:0000256" key="7">
    <source>
        <dbReference type="ARBA" id="ARBA00022857"/>
    </source>
</evidence>
<proteinExistence type="inferred from homology"/>
<keyword evidence="8" id="KW-0752">Steroid biosynthesis</keyword>
<dbReference type="GO" id="GO:0006695">
    <property type="term" value="P:cholesterol biosynthetic process"/>
    <property type="evidence" value="ECO:0007669"/>
    <property type="project" value="UniProtKB-KW"/>
</dbReference>
<feature type="compositionally biased region" description="Polar residues" evidence="18">
    <location>
        <begin position="13"/>
        <end position="25"/>
    </location>
</feature>
<feature type="transmembrane region" description="Helical" evidence="19">
    <location>
        <begin position="98"/>
        <end position="117"/>
    </location>
</feature>
<evidence type="ECO:0000256" key="13">
    <source>
        <dbReference type="ARBA" id="ARBA00023136"/>
    </source>
</evidence>
<gene>
    <name evidence="20" type="ORF">ACHAWU_009977</name>
</gene>
<dbReference type="EC" id="1.3.1.21" evidence="16"/>
<dbReference type="GO" id="GO:0047598">
    <property type="term" value="F:7-dehydrocholesterol reductase activity"/>
    <property type="evidence" value="ECO:0007669"/>
    <property type="project" value="UniProtKB-EC"/>
</dbReference>
<feature type="transmembrane region" description="Helical" evidence="19">
    <location>
        <begin position="394"/>
        <end position="412"/>
    </location>
</feature>
<keyword evidence="13 19" id="KW-0472">Membrane</keyword>
<comment type="subcellular location">
    <subcellularLocation>
        <location evidence="1">Membrane</location>
        <topology evidence="1">Multi-pass membrane protein</topology>
    </subcellularLocation>
</comment>
<feature type="transmembrane region" description="Helical" evidence="19">
    <location>
        <begin position="259"/>
        <end position="284"/>
    </location>
</feature>
<dbReference type="Pfam" id="PF01222">
    <property type="entry name" value="ERG4_ERG24"/>
    <property type="match status" value="1"/>
</dbReference>
<evidence type="ECO:0000256" key="2">
    <source>
        <dbReference type="ARBA" id="ARBA00005402"/>
    </source>
</evidence>
<organism evidence="20 21">
    <name type="scientific">Discostella pseudostelligera</name>
    <dbReference type="NCBI Taxonomy" id="259834"/>
    <lineage>
        <taxon>Eukaryota</taxon>
        <taxon>Sar</taxon>
        <taxon>Stramenopiles</taxon>
        <taxon>Ochrophyta</taxon>
        <taxon>Bacillariophyta</taxon>
        <taxon>Coscinodiscophyceae</taxon>
        <taxon>Thalassiosirophycidae</taxon>
        <taxon>Stephanodiscales</taxon>
        <taxon>Stephanodiscaceae</taxon>
        <taxon>Discostella</taxon>
    </lineage>
</organism>
<feature type="region of interest" description="Disordered" evidence="18">
    <location>
        <begin position="1"/>
        <end position="81"/>
    </location>
</feature>
<evidence type="ECO:0000256" key="10">
    <source>
        <dbReference type="ARBA" id="ARBA00023002"/>
    </source>
</evidence>
<comment type="caution">
    <text evidence="20">The sequence shown here is derived from an EMBL/GenBank/DDBJ whole genome shotgun (WGS) entry which is preliminary data.</text>
</comment>
<evidence type="ECO:0000313" key="20">
    <source>
        <dbReference type="EMBL" id="KAL3761251.1"/>
    </source>
</evidence>
<name>A0ABD3MB29_9STRA</name>
<keyword evidence="21" id="KW-1185">Reference proteome</keyword>
<reference evidence="20 21" key="1">
    <citation type="submission" date="2024-10" db="EMBL/GenBank/DDBJ databases">
        <title>Updated reference genomes for cyclostephanoid diatoms.</title>
        <authorList>
            <person name="Roberts W.R."/>
            <person name="Alverson A.J."/>
        </authorList>
    </citation>
    <scope>NUCLEOTIDE SEQUENCE [LARGE SCALE GENOMIC DNA]</scope>
    <source>
        <strain evidence="20 21">AJA232-27</strain>
    </source>
</reference>
<dbReference type="Proteomes" id="UP001530293">
    <property type="component" value="Unassembled WGS sequence"/>
</dbReference>
<evidence type="ECO:0000256" key="4">
    <source>
        <dbReference type="ARBA" id="ARBA00022548"/>
    </source>
</evidence>
<evidence type="ECO:0000256" key="17">
    <source>
        <dbReference type="ARBA" id="ARBA00042688"/>
    </source>
</evidence>
<dbReference type="InterPro" id="IPR001171">
    <property type="entry name" value="ERG24_DHCR-like"/>
</dbReference>
<evidence type="ECO:0000256" key="1">
    <source>
        <dbReference type="ARBA" id="ARBA00004141"/>
    </source>
</evidence>
<dbReference type="EMBL" id="JALLBG020000154">
    <property type="protein sequence ID" value="KAL3761251.1"/>
    <property type="molecule type" value="Genomic_DNA"/>
</dbReference>
<feature type="compositionally biased region" description="Low complexity" evidence="18">
    <location>
        <begin position="38"/>
        <end position="57"/>
    </location>
</feature>
<keyword evidence="6" id="KW-0152">Cholesterol biosynthesis</keyword>
<dbReference type="PANTHER" id="PTHR21257">
    <property type="entry name" value="DELTA(14)-STEROL REDUCTASE"/>
    <property type="match status" value="1"/>
</dbReference>
<keyword evidence="14" id="KW-1207">Sterol metabolism</keyword>
<keyword evidence="11" id="KW-0756">Sterol biosynthesis</keyword>
<dbReference type="Gene3D" id="1.20.120.1630">
    <property type="match status" value="1"/>
</dbReference>
<evidence type="ECO:0000256" key="11">
    <source>
        <dbReference type="ARBA" id="ARBA00023011"/>
    </source>
</evidence>
<keyword evidence="9 19" id="KW-1133">Transmembrane helix</keyword>
<keyword evidence="5 19" id="KW-0812">Transmembrane</keyword>
<evidence type="ECO:0000256" key="15">
    <source>
        <dbReference type="ARBA" id="ARBA00023221"/>
    </source>
</evidence>
<evidence type="ECO:0000256" key="12">
    <source>
        <dbReference type="ARBA" id="ARBA00023098"/>
    </source>
</evidence>
<evidence type="ECO:0000256" key="9">
    <source>
        <dbReference type="ARBA" id="ARBA00022989"/>
    </source>
</evidence>
<keyword evidence="12" id="KW-0443">Lipid metabolism</keyword>
<sequence>MSGHGYNLRKRGGTTSAEKSVTTTPAPKRAVGGKKKSTTTTSTTTPNTDTDIDTPTTPHQPPTPATATSNTKSSASSSNDYKSGTNWVHDGGIEANPYLFALLIISPFVSLLLAYITSPEMAHTSTSLFSWRVSHPLTEMIPACYSNVSNCIASTFAAGTSILLPTFDGAKVILIFMLVALLLERTLPGKIDFGPETSTGHIPQYVDNGVKHCFVFSLLFFLGSNIGPCGELDEQLIPLPVTPATIELCKLYEPYSFGILYDVFPSALSFLNLFGLVFCIFLMIKGLNFPSTQDSGSSGSLVKDFLWGTELYPRVFGLDLKRFINCRFSMTFWQLAGFSYCYRSYVLRGNVMDWGLFFSALSQYLYLVKFFFWEMGYMRSIDIIVDRAGYEIQWGCLVWVPAVYTFHSRFLVQNPSGLSFSMALAIFIVSMAGVLLNYAADRERDVFRASNGKCLVWGKKPRYITAKYTVVDRKAGKEAEKKSLLLASGFWGMARHFQYFFELTAAYSWCFLANPAKNGILVMLYAVFLTTLLVDRAKRDTDKCRLKYGKYYEEYCDLVPYKIVPGIF</sequence>
<evidence type="ECO:0000256" key="18">
    <source>
        <dbReference type="SAM" id="MobiDB-lite"/>
    </source>
</evidence>
<keyword evidence="7" id="KW-0521">NADP</keyword>
<keyword evidence="3" id="KW-0444">Lipid biosynthesis</keyword>
<accession>A0ABD3MB29</accession>
<evidence type="ECO:0000313" key="21">
    <source>
        <dbReference type="Proteomes" id="UP001530293"/>
    </source>
</evidence>
<dbReference type="GO" id="GO:0016020">
    <property type="term" value="C:membrane"/>
    <property type="evidence" value="ECO:0007669"/>
    <property type="project" value="UniProtKB-SubCell"/>
</dbReference>
<keyword evidence="10" id="KW-0560">Oxidoreductase</keyword>
<feature type="compositionally biased region" description="Low complexity" evidence="18">
    <location>
        <begin position="65"/>
        <end position="79"/>
    </location>
</feature>
<evidence type="ECO:0000256" key="3">
    <source>
        <dbReference type="ARBA" id="ARBA00022516"/>
    </source>
</evidence>
<keyword evidence="15" id="KW-0753">Steroid metabolism</keyword>
<evidence type="ECO:0000256" key="14">
    <source>
        <dbReference type="ARBA" id="ARBA00023166"/>
    </source>
</evidence>
<keyword evidence="4" id="KW-0153">Cholesterol metabolism</keyword>
<feature type="transmembrane region" description="Helical" evidence="19">
    <location>
        <begin position="354"/>
        <end position="373"/>
    </location>
</feature>
<evidence type="ECO:0000256" key="5">
    <source>
        <dbReference type="ARBA" id="ARBA00022692"/>
    </source>
</evidence>
<evidence type="ECO:0000256" key="8">
    <source>
        <dbReference type="ARBA" id="ARBA00022955"/>
    </source>
</evidence>
<dbReference type="PANTHER" id="PTHR21257:SF38">
    <property type="entry name" value="7-DEHYDROCHOLESTEROL REDUCTASE"/>
    <property type="match status" value="1"/>
</dbReference>
<evidence type="ECO:0000256" key="6">
    <source>
        <dbReference type="ARBA" id="ARBA00022778"/>
    </source>
</evidence>
<protein>
    <recommendedName>
        <fullName evidence="16">7-dehydrocholesterol reductase</fullName>
        <ecNumber evidence="16">1.3.1.21</ecNumber>
    </recommendedName>
    <alternativeName>
        <fullName evidence="17">Sterol Delta(7)-reductase</fullName>
    </alternativeName>
</protein>